<feature type="binding site" description="covalent" evidence="7">
    <location>
        <position position="135"/>
    </location>
    <ligand>
        <name>heme c</name>
        <dbReference type="ChEBI" id="CHEBI:61717"/>
    </ligand>
</feature>
<dbReference type="EMBL" id="FNEE01000001">
    <property type="protein sequence ID" value="SDI21514.1"/>
    <property type="molecule type" value="Genomic_DNA"/>
</dbReference>
<evidence type="ECO:0000256" key="7">
    <source>
        <dbReference type="PIRSR" id="PIRSR000027-2"/>
    </source>
</evidence>
<keyword evidence="1" id="KW-0813">Transport</keyword>
<dbReference type="PROSITE" id="PS51009">
    <property type="entry name" value="CYTCII"/>
    <property type="match status" value="1"/>
</dbReference>
<comment type="PTM">
    <text evidence="7">Binds 1 heme group per subunit.</text>
</comment>
<proteinExistence type="predicted"/>
<keyword evidence="2 7" id="KW-0349">Heme</keyword>
<dbReference type="Gene3D" id="1.20.120.10">
    <property type="entry name" value="Cytochrome c/b562"/>
    <property type="match status" value="1"/>
</dbReference>
<feature type="chain" id="PRO_5011724355" evidence="8">
    <location>
        <begin position="21"/>
        <end position="147"/>
    </location>
</feature>
<dbReference type="PIRSF" id="PIRSF000027">
    <property type="entry name" value="Cytc_c_prime"/>
    <property type="match status" value="1"/>
</dbReference>
<evidence type="ECO:0000256" key="3">
    <source>
        <dbReference type="ARBA" id="ARBA00022723"/>
    </source>
</evidence>
<dbReference type="GO" id="GO:0022900">
    <property type="term" value="P:electron transport chain"/>
    <property type="evidence" value="ECO:0007669"/>
    <property type="project" value="InterPro"/>
</dbReference>
<accession>A0A1G8IRI7</accession>
<dbReference type="SUPFAM" id="SSF47175">
    <property type="entry name" value="Cytochromes"/>
    <property type="match status" value="1"/>
</dbReference>
<keyword evidence="5 6" id="KW-0408">Iron</keyword>
<evidence type="ECO:0000256" key="4">
    <source>
        <dbReference type="ARBA" id="ARBA00022982"/>
    </source>
</evidence>
<dbReference type="InterPro" id="IPR010980">
    <property type="entry name" value="Cyt_c/b562"/>
</dbReference>
<feature type="signal peptide" evidence="8">
    <location>
        <begin position="1"/>
        <end position="20"/>
    </location>
</feature>
<dbReference type="GO" id="GO:0042597">
    <property type="term" value="C:periplasmic space"/>
    <property type="evidence" value="ECO:0007669"/>
    <property type="project" value="InterPro"/>
</dbReference>
<dbReference type="GO" id="GO:0005506">
    <property type="term" value="F:iron ion binding"/>
    <property type="evidence" value="ECO:0007669"/>
    <property type="project" value="InterPro"/>
</dbReference>
<dbReference type="PRINTS" id="PR00608">
    <property type="entry name" value="CYTCHROMECII"/>
</dbReference>
<keyword evidence="4" id="KW-0249">Electron transport</keyword>
<sequence length="147" mass="15393">MRKLILAISMLAFAGSAAFADPIQERQAIMKERGKIAGQLSKVVKGETPYDAAAVLAALKALEANAEKFHANVDTLFPAGSDTGDTTAAPKIWDDMAGFKAVEEKYLADVKAAAAAAPADVDAFKAGFNTIGGDCGTCHKTYRIKKG</sequence>
<evidence type="ECO:0000313" key="9">
    <source>
        <dbReference type="EMBL" id="SDI21514.1"/>
    </source>
</evidence>
<dbReference type="RefSeq" id="WP_091590353.1">
    <property type="nucleotide sequence ID" value="NZ_CP183375.1"/>
</dbReference>
<evidence type="ECO:0000256" key="6">
    <source>
        <dbReference type="PIRSR" id="PIRSR000027-1"/>
    </source>
</evidence>
<dbReference type="InterPro" id="IPR015984">
    <property type="entry name" value="Cyt_c_prime_subgr"/>
</dbReference>
<evidence type="ECO:0000313" key="10">
    <source>
        <dbReference type="Proteomes" id="UP000198894"/>
    </source>
</evidence>
<keyword evidence="10" id="KW-1185">Reference proteome</keyword>
<gene>
    <name evidence="9" type="ORF">SAMN05428953_101461</name>
</gene>
<organism evidence="9 10">
    <name type="scientific">Mesorhizobium muleiense</name>
    <dbReference type="NCBI Taxonomy" id="1004279"/>
    <lineage>
        <taxon>Bacteria</taxon>
        <taxon>Pseudomonadati</taxon>
        <taxon>Pseudomonadota</taxon>
        <taxon>Alphaproteobacteria</taxon>
        <taxon>Hyphomicrobiales</taxon>
        <taxon>Phyllobacteriaceae</taxon>
        <taxon>Mesorhizobium</taxon>
    </lineage>
</organism>
<dbReference type="InterPro" id="IPR002321">
    <property type="entry name" value="Cyt_c_II"/>
</dbReference>
<dbReference type="InterPro" id="IPR012127">
    <property type="entry name" value="Cyt_c_prime"/>
</dbReference>
<dbReference type="GO" id="GO:0009055">
    <property type="term" value="F:electron transfer activity"/>
    <property type="evidence" value="ECO:0007669"/>
    <property type="project" value="InterPro"/>
</dbReference>
<feature type="binding site" description="covalent" evidence="7">
    <location>
        <position position="138"/>
    </location>
    <ligand>
        <name>heme c</name>
        <dbReference type="ChEBI" id="CHEBI:61717"/>
    </ligand>
</feature>
<keyword evidence="3 6" id="KW-0479">Metal-binding</keyword>
<dbReference type="Pfam" id="PF01322">
    <property type="entry name" value="Cytochrom_C_2"/>
    <property type="match status" value="1"/>
</dbReference>
<protein>
    <submittedName>
        <fullName evidence="9">Cytochrome c556</fullName>
    </submittedName>
</protein>
<dbReference type="Proteomes" id="UP000198894">
    <property type="component" value="Unassembled WGS sequence"/>
</dbReference>
<evidence type="ECO:0000256" key="1">
    <source>
        <dbReference type="ARBA" id="ARBA00022448"/>
    </source>
</evidence>
<feature type="binding site" description="axial binding residue" evidence="6">
    <location>
        <position position="139"/>
    </location>
    <ligand>
        <name>heme c</name>
        <dbReference type="ChEBI" id="CHEBI:61717"/>
    </ligand>
    <ligandPart>
        <name>Fe</name>
        <dbReference type="ChEBI" id="CHEBI:18248"/>
    </ligandPart>
</feature>
<dbReference type="AlphaFoldDB" id="A0A1G8IRI7"/>
<name>A0A1G8IRI7_9HYPH</name>
<evidence type="ECO:0000256" key="2">
    <source>
        <dbReference type="ARBA" id="ARBA00022617"/>
    </source>
</evidence>
<dbReference type="GO" id="GO:0020037">
    <property type="term" value="F:heme binding"/>
    <property type="evidence" value="ECO:0007669"/>
    <property type="project" value="InterPro"/>
</dbReference>
<evidence type="ECO:0000256" key="8">
    <source>
        <dbReference type="SAM" id="SignalP"/>
    </source>
</evidence>
<keyword evidence="8" id="KW-0732">Signal</keyword>
<evidence type="ECO:0000256" key="5">
    <source>
        <dbReference type="ARBA" id="ARBA00023004"/>
    </source>
</evidence>
<reference evidence="10" key="1">
    <citation type="submission" date="2016-10" db="EMBL/GenBank/DDBJ databases">
        <authorList>
            <person name="Varghese N."/>
            <person name="Submissions S."/>
        </authorList>
    </citation>
    <scope>NUCLEOTIDE SEQUENCE [LARGE SCALE GENOMIC DNA]</scope>
    <source>
        <strain evidence="10">CGMCC 1.11022</strain>
    </source>
</reference>